<reference evidence="1" key="1">
    <citation type="submission" date="2018-05" db="EMBL/GenBank/DDBJ databases">
        <authorList>
            <person name="Lanie J.A."/>
            <person name="Ng W.-L."/>
            <person name="Kazmierczak K.M."/>
            <person name="Andrzejewski T.M."/>
            <person name="Davidsen T.M."/>
            <person name="Wayne K.J."/>
            <person name="Tettelin H."/>
            <person name="Glass J.I."/>
            <person name="Rusch D."/>
            <person name="Podicherti R."/>
            <person name="Tsui H.-C.T."/>
            <person name="Winkler M.E."/>
        </authorList>
    </citation>
    <scope>NUCLEOTIDE SEQUENCE</scope>
</reference>
<organism evidence="1">
    <name type="scientific">marine metagenome</name>
    <dbReference type="NCBI Taxonomy" id="408172"/>
    <lineage>
        <taxon>unclassified sequences</taxon>
        <taxon>metagenomes</taxon>
        <taxon>ecological metagenomes</taxon>
    </lineage>
</organism>
<accession>A0A382IW60</accession>
<evidence type="ECO:0000313" key="1">
    <source>
        <dbReference type="EMBL" id="SVC02811.1"/>
    </source>
</evidence>
<sequence length="75" mass="9044">MGRDYNVKFKFTKHWYADFDIEANNQKEAMEIVRAYEFTDEQWFELSNDVGNNAEDENEITVIKATRTKETEKWN</sequence>
<gene>
    <name evidence="1" type="ORF">METZ01_LOCUS255665</name>
</gene>
<dbReference type="EMBL" id="UINC01069437">
    <property type="protein sequence ID" value="SVC02811.1"/>
    <property type="molecule type" value="Genomic_DNA"/>
</dbReference>
<name>A0A382IW60_9ZZZZ</name>
<dbReference type="AlphaFoldDB" id="A0A382IW60"/>
<proteinExistence type="predicted"/>
<protein>
    <submittedName>
        <fullName evidence="1">Uncharacterized protein</fullName>
    </submittedName>
</protein>